<dbReference type="EMBL" id="FNWL01000002">
    <property type="protein sequence ID" value="SEH16182.1"/>
    <property type="molecule type" value="Genomic_DNA"/>
</dbReference>
<protein>
    <submittedName>
        <fullName evidence="2">Methyltransferase domain-containing protein</fullName>
    </submittedName>
</protein>
<feature type="domain" description="Methyltransferase type 11" evidence="1">
    <location>
        <begin position="66"/>
        <end position="154"/>
    </location>
</feature>
<dbReference type="InterPro" id="IPR013216">
    <property type="entry name" value="Methyltransf_11"/>
</dbReference>
<dbReference type="Gene3D" id="3.40.50.150">
    <property type="entry name" value="Vaccinia Virus protein VP39"/>
    <property type="match status" value="1"/>
</dbReference>
<organism evidence="2 3">
    <name type="scientific">Natronorubrum sediminis</name>
    <dbReference type="NCBI Taxonomy" id="640943"/>
    <lineage>
        <taxon>Archaea</taxon>
        <taxon>Methanobacteriati</taxon>
        <taxon>Methanobacteriota</taxon>
        <taxon>Stenosarchaea group</taxon>
        <taxon>Halobacteria</taxon>
        <taxon>Halobacteriales</taxon>
        <taxon>Natrialbaceae</taxon>
        <taxon>Natronorubrum</taxon>
    </lineage>
</organism>
<keyword evidence="3" id="KW-1185">Reference proteome</keyword>
<dbReference type="PANTHER" id="PTHR43591">
    <property type="entry name" value="METHYLTRANSFERASE"/>
    <property type="match status" value="1"/>
</dbReference>
<sequence>MTHCPRRYRTRLWNRRGTDPFLLTTLEFPAVREFSEDYLRRTREGMWDDSREALEALSLESHDRILDVGCGTGELSRVLRTEAARGATLVGCDVDTDLLEVAADRGADSSSFVAGNALELPFPDDTFDLVVCQALLINLPDPTAALAEFARVSRDLVAAVEPNNADVSIDSSVPAEDSLERRARRAYLAGVSTDVALGADAREAFAAAGLEVCRTRRYDHVRTVEPPYSEGALLAARRKATGAGLADDRETLLSGPLTEPEYDELRGAWREMGRTVVEQMDDRAYRRSESVPFYVTVGRV</sequence>
<dbReference type="Pfam" id="PF08241">
    <property type="entry name" value="Methyltransf_11"/>
    <property type="match status" value="1"/>
</dbReference>
<accession>A0A1H6G0P9</accession>
<evidence type="ECO:0000259" key="1">
    <source>
        <dbReference type="Pfam" id="PF08241"/>
    </source>
</evidence>
<evidence type="ECO:0000313" key="3">
    <source>
        <dbReference type="Proteomes" id="UP000199112"/>
    </source>
</evidence>
<dbReference type="PANTHER" id="PTHR43591:SF24">
    <property type="entry name" value="2-METHOXY-6-POLYPRENYL-1,4-BENZOQUINOL METHYLASE, MITOCHONDRIAL"/>
    <property type="match status" value="1"/>
</dbReference>
<dbReference type="InterPro" id="IPR029063">
    <property type="entry name" value="SAM-dependent_MTases_sf"/>
</dbReference>
<evidence type="ECO:0000313" key="2">
    <source>
        <dbReference type="EMBL" id="SEH16182.1"/>
    </source>
</evidence>
<proteinExistence type="predicted"/>
<dbReference type="GO" id="GO:0008757">
    <property type="term" value="F:S-adenosylmethionine-dependent methyltransferase activity"/>
    <property type="evidence" value="ECO:0007669"/>
    <property type="project" value="InterPro"/>
</dbReference>
<dbReference type="SUPFAM" id="SSF53335">
    <property type="entry name" value="S-adenosyl-L-methionine-dependent methyltransferases"/>
    <property type="match status" value="1"/>
</dbReference>
<dbReference type="CDD" id="cd02440">
    <property type="entry name" value="AdoMet_MTases"/>
    <property type="match status" value="1"/>
</dbReference>
<dbReference type="Proteomes" id="UP000199112">
    <property type="component" value="Unassembled WGS sequence"/>
</dbReference>
<reference evidence="3" key="1">
    <citation type="submission" date="2016-10" db="EMBL/GenBank/DDBJ databases">
        <authorList>
            <person name="Varghese N."/>
            <person name="Submissions S."/>
        </authorList>
    </citation>
    <scope>NUCLEOTIDE SEQUENCE [LARGE SCALE GENOMIC DNA]</scope>
    <source>
        <strain evidence="3">CGMCC 1.8981</strain>
    </source>
</reference>
<keyword evidence="2" id="KW-0489">Methyltransferase</keyword>
<keyword evidence="2" id="KW-0808">Transferase</keyword>
<gene>
    <name evidence="2" type="ORF">SAMN04487967_2480</name>
</gene>
<name>A0A1H6G0P9_9EURY</name>
<dbReference type="AlphaFoldDB" id="A0A1H6G0P9"/>
<dbReference type="GO" id="GO:0032259">
    <property type="term" value="P:methylation"/>
    <property type="evidence" value="ECO:0007669"/>
    <property type="project" value="UniProtKB-KW"/>
</dbReference>